<accession>A0A8J2ZYW1</accession>
<protein>
    <recommendedName>
        <fullName evidence="6">Lia operon protein LiaF</fullName>
    </recommendedName>
</protein>
<keyword evidence="1" id="KW-0812">Transmembrane</keyword>
<keyword evidence="5" id="KW-1185">Reference proteome</keyword>
<organism evidence="4 5">
    <name type="scientific">Pullulanibacillus pueri</name>
    <dbReference type="NCBI Taxonomy" id="1437324"/>
    <lineage>
        <taxon>Bacteria</taxon>
        <taxon>Bacillati</taxon>
        <taxon>Bacillota</taxon>
        <taxon>Bacilli</taxon>
        <taxon>Bacillales</taxon>
        <taxon>Sporolactobacillaceae</taxon>
        <taxon>Pullulanibacillus</taxon>
    </lineage>
</organism>
<feature type="transmembrane region" description="Helical" evidence="1">
    <location>
        <begin position="7"/>
        <end position="25"/>
    </location>
</feature>
<dbReference type="Proteomes" id="UP000656813">
    <property type="component" value="Unassembled WGS sequence"/>
</dbReference>
<name>A0A8J2ZYW1_9BACL</name>
<feature type="domain" description="LiaI-LiaF-like transmembrane region" evidence="3">
    <location>
        <begin position="66"/>
        <end position="111"/>
    </location>
</feature>
<dbReference type="NCBIfam" id="NF040535">
    <property type="entry name" value="LiaF_C_term"/>
    <property type="match status" value="1"/>
</dbReference>
<feature type="transmembrane region" description="Helical" evidence="1">
    <location>
        <begin position="99"/>
        <end position="117"/>
    </location>
</feature>
<dbReference type="Pfam" id="PF18917">
    <property type="entry name" value="LiaI-LiaF-like_TM1"/>
    <property type="match status" value="1"/>
</dbReference>
<dbReference type="InterPro" id="IPR043726">
    <property type="entry name" value="LiaI-LiaF-like_TM1"/>
</dbReference>
<feature type="transmembrane region" description="Helical" evidence="1">
    <location>
        <begin position="67"/>
        <end position="87"/>
    </location>
</feature>
<feature type="transmembrane region" description="Helical" evidence="1">
    <location>
        <begin position="37"/>
        <end position="55"/>
    </location>
</feature>
<evidence type="ECO:0000313" key="5">
    <source>
        <dbReference type="Proteomes" id="UP000656813"/>
    </source>
</evidence>
<keyword evidence="1" id="KW-0472">Membrane</keyword>
<dbReference type="RefSeq" id="WP_188498896.1">
    <property type="nucleotide sequence ID" value="NZ_BMFV01000039.1"/>
</dbReference>
<dbReference type="AlphaFoldDB" id="A0A8J2ZYW1"/>
<evidence type="ECO:0000256" key="1">
    <source>
        <dbReference type="SAM" id="Phobius"/>
    </source>
</evidence>
<keyword evidence="1" id="KW-1133">Transmembrane helix</keyword>
<evidence type="ECO:0000259" key="2">
    <source>
        <dbReference type="Pfam" id="PF09922"/>
    </source>
</evidence>
<proteinExistence type="predicted"/>
<reference evidence="4" key="2">
    <citation type="submission" date="2020-09" db="EMBL/GenBank/DDBJ databases">
        <authorList>
            <person name="Sun Q."/>
            <person name="Zhou Y."/>
        </authorList>
    </citation>
    <scope>NUCLEOTIDE SEQUENCE</scope>
    <source>
        <strain evidence="4">CGMCC 1.12777</strain>
    </source>
</reference>
<sequence>MRSVSFTNIFMAALFIFIGVWLLLGNMGLVSMGLGELLGTFIAFVIFIYGLWNLLKPLLRGRGPHWFIGLFCTVYGGLLLADDFNIGSLSFHWTDFWRLWPLVLIYIGFEIVGPIRFKRSYNMNRKNHRSDEANKYWNRKGTSVFNVVKECHFNEPNWPVEPMNLRGFVSDYEFDFTKAFIPDRETEIQISGFVGDIDVVIPEDVAFMVKGEANIVDVNIGEEEQSGVGSRDLFYKTQDFDEASRRIVLDVSFKILDLNIDRV</sequence>
<dbReference type="EMBL" id="BMFV01000039">
    <property type="protein sequence ID" value="GGH87399.1"/>
    <property type="molecule type" value="Genomic_DNA"/>
</dbReference>
<evidence type="ECO:0008006" key="6">
    <source>
        <dbReference type="Google" id="ProtNLM"/>
    </source>
</evidence>
<dbReference type="InterPro" id="IPR047793">
    <property type="entry name" value="LiaF_C"/>
</dbReference>
<feature type="domain" description="Cell wall-active antibiotics response LiaF-like C-terminal" evidence="2">
    <location>
        <begin position="152"/>
        <end position="258"/>
    </location>
</feature>
<dbReference type="InterPro" id="IPR024425">
    <property type="entry name" value="LiaF-like_C"/>
</dbReference>
<dbReference type="Pfam" id="PF09922">
    <property type="entry name" value="LiaF-like_C"/>
    <property type="match status" value="1"/>
</dbReference>
<evidence type="ECO:0000313" key="4">
    <source>
        <dbReference type="EMBL" id="GGH87399.1"/>
    </source>
</evidence>
<gene>
    <name evidence="4" type="ORF">GCM10007096_37330</name>
</gene>
<comment type="caution">
    <text evidence="4">The sequence shown here is derived from an EMBL/GenBank/DDBJ whole genome shotgun (WGS) entry which is preliminary data.</text>
</comment>
<reference evidence="4" key="1">
    <citation type="journal article" date="2014" name="Int. J. Syst. Evol. Microbiol.">
        <title>Complete genome sequence of Corynebacterium casei LMG S-19264T (=DSM 44701T), isolated from a smear-ripened cheese.</title>
        <authorList>
            <consortium name="US DOE Joint Genome Institute (JGI-PGF)"/>
            <person name="Walter F."/>
            <person name="Albersmeier A."/>
            <person name="Kalinowski J."/>
            <person name="Ruckert C."/>
        </authorList>
    </citation>
    <scope>NUCLEOTIDE SEQUENCE</scope>
    <source>
        <strain evidence="4">CGMCC 1.12777</strain>
    </source>
</reference>
<evidence type="ECO:0000259" key="3">
    <source>
        <dbReference type="Pfam" id="PF18917"/>
    </source>
</evidence>